<feature type="transmembrane region" description="Helical" evidence="1">
    <location>
        <begin position="119"/>
        <end position="139"/>
    </location>
</feature>
<gene>
    <name evidence="2" type="ORF">B5E75_14090</name>
</gene>
<keyword evidence="1" id="KW-0472">Membrane</keyword>
<feature type="transmembrane region" description="Helical" evidence="1">
    <location>
        <begin position="32"/>
        <end position="50"/>
    </location>
</feature>
<accession>A0A1Y4SIE4</accession>
<organism evidence="2 3">
    <name type="scientific">Massilimicrobiota timonensis</name>
    <dbReference type="NCBI Taxonomy" id="1776392"/>
    <lineage>
        <taxon>Bacteria</taxon>
        <taxon>Bacillati</taxon>
        <taxon>Bacillota</taxon>
        <taxon>Erysipelotrichia</taxon>
        <taxon>Erysipelotrichales</taxon>
        <taxon>Erysipelotrichaceae</taxon>
        <taxon>Massilimicrobiota</taxon>
    </lineage>
</organism>
<name>A0A1Y4SIE4_9FIRM</name>
<keyword evidence="1" id="KW-1133">Transmembrane helix</keyword>
<feature type="transmembrane region" description="Helical" evidence="1">
    <location>
        <begin position="56"/>
        <end position="72"/>
    </location>
</feature>
<keyword evidence="1" id="KW-0812">Transmembrane</keyword>
<evidence type="ECO:0008006" key="4">
    <source>
        <dbReference type="Google" id="ProtNLM"/>
    </source>
</evidence>
<dbReference type="Proteomes" id="UP000195305">
    <property type="component" value="Unassembled WGS sequence"/>
</dbReference>
<feature type="transmembrane region" description="Helical" evidence="1">
    <location>
        <begin position="187"/>
        <end position="207"/>
    </location>
</feature>
<reference evidence="2 3" key="1">
    <citation type="journal article" date="2018" name="BMC Genomics">
        <title>Whole genome sequencing and function prediction of 133 gut anaerobes isolated from chicken caecum in pure cultures.</title>
        <authorList>
            <person name="Medvecky M."/>
            <person name="Cejkova D."/>
            <person name="Polansky O."/>
            <person name="Karasova D."/>
            <person name="Kubasova T."/>
            <person name="Cizek A."/>
            <person name="Rychlik I."/>
        </authorList>
    </citation>
    <scope>NUCLEOTIDE SEQUENCE [LARGE SCALE GENOMIC DNA]</scope>
    <source>
        <strain evidence="2 3">An13</strain>
    </source>
</reference>
<feature type="transmembrane region" description="Helical" evidence="1">
    <location>
        <begin position="6"/>
        <end position="25"/>
    </location>
</feature>
<keyword evidence="3" id="KW-1185">Reference proteome</keyword>
<proteinExistence type="predicted"/>
<dbReference type="EMBL" id="NFLJ01000078">
    <property type="protein sequence ID" value="OUQ29654.1"/>
    <property type="molecule type" value="Genomic_DNA"/>
</dbReference>
<dbReference type="AlphaFoldDB" id="A0A1Y4SIE4"/>
<evidence type="ECO:0000313" key="3">
    <source>
        <dbReference type="Proteomes" id="UP000195305"/>
    </source>
</evidence>
<comment type="caution">
    <text evidence="2">The sequence shown here is derived from an EMBL/GenBank/DDBJ whole genome shotgun (WGS) entry which is preliminary data.</text>
</comment>
<sequence>MIIFDILMTLFEDFIISYFLVNIFSDTKKFNTIFIITLITLIETFILNNYFMNNELLFFSLVTTWTISLCFITKKINILYLLLPCLMMGLLLISNISSFYFISLIFGIKINQINFHQELLITTIILSRVIFFLCIIWLTKIIKKLKIIKTENKLFEFNSFSIFIICLLSILTTIGESIVYGIFDYKIYVLLSLEFVIMCTASIKLFIDIVKSYNQKLEIQSKLLQSNYTRKMYSETSKLAYRLSEEKHNIYYILRKIENIAKSQDNFEIVSSIHNALDKIYKTDIPYTSKNPVLDYIMTRKIIQLRLNKFDVIYIANIDEDKILNDYLLIKNLEKYIDICTLNNLNKEGISLVIKIYKKAEYIIFKIEIDVSLDISTSLFMFDEKSTHIKKEIIDHQSPDKTIIKILIQ</sequence>
<dbReference type="OrthoDB" id="9970465at2"/>
<feature type="transmembrane region" description="Helical" evidence="1">
    <location>
        <begin position="160"/>
        <end position="181"/>
    </location>
</feature>
<evidence type="ECO:0000313" key="2">
    <source>
        <dbReference type="EMBL" id="OUQ29654.1"/>
    </source>
</evidence>
<dbReference type="RefSeq" id="WP_087360565.1">
    <property type="nucleotide sequence ID" value="NZ_NFLJ01000078.1"/>
</dbReference>
<protein>
    <recommendedName>
        <fullName evidence="4">Sensor histidine kinase NatK C-terminal domain-containing protein</fullName>
    </recommendedName>
</protein>
<evidence type="ECO:0000256" key="1">
    <source>
        <dbReference type="SAM" id="Phobius"/>
    </source>
</evidence>
<feature type="transmembrane region" description="Helical" evidence="1">
    <location>
        <begin position="79"/>
        <end position="107"/>
    </location>
</feature>